<gene>
    <name evidence="2" type="ORF">BJF95_22160</name>
</gene>
<accession>A0A1Q8ZNV6</accession>
<dbReference type="AlphaFoldDB" id="A0A1Q8ZNV6"/>
<organism evidence="2 3">
    <name type="scientific">Rhizobium oryziradicis</name>
    <dbReference type="NCBI Taxonomy" id="1867956"/>
    <lineage>
        <taxon>Bacteria</taxon>
        <taxon>Pseudomonadati</taxon>
        <taxon>Pseudomonadota</taxon>
        <taxon>Alphaproteobacteria</taxon>
        <taxon>Hyphomicrobiales</taxon>
        <taxon>Rhizobiaceae</taxon>
        <taxon>Rhizobium/Agrobacterium group</taxon>
        <taxon>Rhizobium</taxon>
    </lineage>
</organism>
<comment type="caution">
    <text evidence="2">The sequence shown here is derived from an EMBL/GenBank/DDBJ whole genome shotgun (WGS) entry which is preliminary data.</text>
</comment>
<sequence>MKDSDLAEADQDLWVRTHGSEVDTIRNPVGPLSAPRRDDGSNGLIPDGVVEVCETVFVSTG</sequence>
<protein>
    <submittedName>
        <fullName evidence="2">Uncharacterized protein</fullName>
    </submittedName>
</protein>
<dbReference type="EMBL" id="MKIM01000028">
    <property type="protein sequence ID" value="OLP43562.1"/>
    <property type="molecule type" value="Genomic_DNA"/>
</dbReference>
<dbReference type="Proteomes" id="UP000186894">
    <property type="component" value="Unassembled WGS sequence"/>
</dbReference>
<evidence type="ECO:0000313" key="2">
    <source>
        <dbReference type="EMBL" id="OLP43562.1"/>
    </source>
</evidence>
<reference evidence="2 3" key="1">
    <citation type="submission" date="2016-09" db="EMBL/GenBank/DDBJ databases">
        <title>Rhizobium oryziradicis sp. nov., isolated from the root of rice.</title>
        <authorList>
            <person name="Zhao J."/>
            <person name="Zhang X."/>
        </authorList>
    </citation>
    <scope>NUCLEOTIDE SEQUENCE [LARGE SCALE GENOMIC DNA]</scope>
    <source>
        <strain evidence="2 3">N19</strain>
    </source>
</reference>
<evidence type="ECO:0000313" key="3">
    <source>
        <dbReference type="Proteomes" id="UP000186894"/>
    </source>
</evidence>
<proteinExistence type="predicted"/>
<evidence type="ECO:0000256" key="1">
    <source>
        <dbReference type="SAM" id="MobiDB-lite"/>
    </source>
</evidence>
<keyword evidence="3" id="KW-1185">Reference proteome</keyword>
<name>A0A1Q8ZNV6_9HYPH</name>
<feature type="region of interest" description="Disordered" evidence="1">
    <location>
        <begin position="24"/>
        <end position="43"/>
    </location>
</feature>